<accession>A0A2M8F3H8</accession>
<evidence type="ECO:0000313" key="2">
    <source>
        <dbReference type="Proteomes" id="UP000231383"/>
    </source>
</evidence>
<dbReference type="Proteomes" id="UP000231383">
    <property type="component" value="Unassembled WGS sequence"/>
</dbReference>
<organism evidence="1 2">
    <name type="scientific">Candidatus Roizmanbacteria bacterium CG_4_9_14_0_2_um_filter_39_13</name>
    <dbReference type="NCBI Taxonomy" id="1974839"/>
    <lineage>
        <taxon>Bacteria</taxon>
        <taxon>Candidatus Roizmaniibacteriota</taxon>
    </lineage>
</organism>
<protein>
    <submittedName>
        <fullName evidence="1">Uncharacterized protein</fullName>
    </submittedName>
</protein>
<evidence type="ECO:0000313" key="1">
    <source>
        <dbReference type="EMBL" id="PJC33839.1"/>
    </source>
</evidence>
<dbReference type="EMBL" id="PFSC01000024">
    <property type="protein sequence ID" value="PJC33839.1"/>
    <property type="molecule type" value="Genomic_DNA"/>
</dbReference>
<reference evidence="2" key="1">
    <citation type="submission" date="2017-09" db="EMBL/GenBank/DDBJ databases">
        <title>Depth-based differentiation of microbial function through sediment-hosted aquifers and enrichment of novel symbionts in the deep terrestrial subsurface.</title>
        <authorList>
            <person name="Probst A.J."/>
            <person name="Ladd B."/>
            <person name="Jarett J.K."/>
            <person name="Geller-Mcgrath D.E."/>
            <person name="Sieber C.M.K."/>
            <person name="Emerson J.B."/>
            <person name="Anantharaman K."/>
            <person name="Thomas B.C."/>
            <person name="Malmstrom R."/>
            <person name="Stieglmeier M."/>
            <person name="Klingl A."/>
            <person name="Woyke T."/>
            <person name="Ryan C.M."/>
            <person name="Banfield J.F."/>
        </authorList>
    </citation>
    <scope>NUCLEOTIDE SEQUENCE [LARGE SCALE GENOMIC DNA]</scope>
</reference>
<name>A0A2M8F3H8_9BACT</name>
<proteinExistence type="predicted"/>
<sequence>MSINETPHFETIAEGLRYREYNATPFPEYLIRERNARLGVFVPLLNGVNTSLEEIYDAYLAVGGKNEPPAELTNEPWIGFWRNVQATDSPHARSLETIWFGIDALPTDDNELVAHPSFTLFAHQGNLLKTMEDGKVQFKKRKMPFGDQSFPYVAHTHIDTPGILLDVYLRENNVTIDELSAYDLWHLRTASMLLAAHDTIEEGCVISDDATQTVTIESLVHGIRDPFVRKLLTVGVPALTESPYHEMVRNTRGSQYPIARGKDVFAALGKTRGILHERKQAIGALTKDQAIKLSKVYQQDLLVYGSHAHQIRAIHEGLFETGDDDSRTIASTLPFAELVDRMSEMMDLERYMQREDTSYYRELTFFHAAKIRYMRSQINQSQLHIFPGESFADSPIDQMFRQHDALFEHKLQEASKITGNEKFEAEFLQYYEKYFMPHQVEHNGGFIDIKSPVEQACGRFDEFAQDKAKVIVRHGL</sequence>
<dbReference type="AlphaFoldDB" id="A0A2M8F3H8"/>
<gene>
    <name evidence="1" type="ORF">CO051_00865</name>
</gene>
<comment type="caution">
    <text evidence="1">The sequence shown here is derived from an EMBL/GenBank/DDBJ whole genome shotgun (WGS) entry which is preliminary data.</text>
</comment>